<dbReference type="Pfam" id="PF00512">
    <property type="entry name" value="HisKA"/>
    <property type="match status" value="1"/>
</dbReference>
<comment type="catalytic activity">
    <reaction evidence="1">
        <text>ATP + protein L-histidine = ADP + protein N-phospho-L-histidine.</text>
        <dbReference type="EC" id="2.7.13.3"/>
    </reaction>
</comment>
<dbReference type="EMBL" id="CP007032">
    <property type="protein sequence ID" value="AHF06801.1"/>
    <property type="molecule type" value="Genomic_DNA"/>
</dbReference>
<evidence type="ECO:0000256" key="2">
    <source>
        <dbReference type="ARBA" id="ARBA00012438"/>
    </source>
</evidence>
<evidence type="ECO:0000256" key="1">
    <source>
        <dbReference type="ARBA" id="ARBA00000085"/>
    </source>
</evidence>
<keyword evidence="6" id="KW-0547">Nucleotide-binding</keyword>
<dbReference type="SUPFAM" id="SSF55874">
    <property type="entry name" value="ATPase domain of HSP90 chaperone/DNA topoisomerase II/histidine kinase"/>
    <property type="match status" value="1"/>
</dbReference>
<dbReference type="AlphaFoldDB" id="W0ECL3"/>
<keyword evidence="4 11" id="KW-0597">Phosphoprotein</keyword>
<dbReference type="Gene3D" id="3.40.50.2300">
    <property type="match status" value="1"/>
</dbReference>
<dbReference type="eggNOG" id="COG3437">
    <property type="taxonomic scope" value="Bacteria"/>
</dbReference>
<evidence type="ECO:0000256" key="3">
    <source>
        <dbReference type="ARBA" id="ARBA00018672"/>
    </source>
</evidence>
<dbReference type="InterPro" id="IPR003594">
    <property type="entry name" value="HATPase_dom"/>
</dbReference>
<dbReference type="HOGENOM" id="CLU_000445_114_39_9"/>
<organism evidence="16 17">
    <name type="scientific">Desulfitobacterium metallireducens DSM 15288</name>
    <dbReference type="NCBI Taxonomy" id="871968"/>
    <lineage>
        <taxon>Bacteria</taxon>
        <taxon>Bacillati</taxon>
        <taxon>Bacillota</taxon>
        <taxon>Clostridia</taxon>
        <taxon>Eubacteriales</taxon>
        <taxon>Desulfitobacteriaceae</taxon>
        <taxon>Desulfitobacterium</taxon>
    </lineage>
</organism>
<dbReference type="PROSITE" id="PS50109">
    <property type="entry name" value="HIS_KIN"/>
    <property type="match status" value="1"/>
</dbReference>
<dbReference type="GO" id="GO:0000155">
    <property type="term" value="F:phosphorelay sensor kinase activity"/>
    <property type="evidence" value="ECO:0007669"/>
    <property type="project" value="InterPro"/>
</dbReference>
<dbReference type="SMART" id="SM00091">
    <property type="entry name" value="PAS"/>
    <property type="match status" value="2"/>
</dbReference>
<dbReference type="PROSITE" id="PS50112">
    <property type="entry name" value="PAS"/>
    <property type="match status" value="1"/>
</dbReference>
<evidence type="ECO:0000256" key="6">
    <source>
        <dbReference type="ARBA" id="ARBA00022741"/>
    </source>
</evidence>
<feature type="domain" description="Histidine kinase" evidence="13">
    <location>
        <begin position="441"/>
        <end position="643"/>
    </location>
</feature>
<proteinExistence type="predicted"/>
<comment type="function">
    <text evidence="10">May play the central regulatory role in sporulation. It may be an element of the effector pathway responsible for the activation of sporulation genes in response to nutritional stress. Spo0A may act in concert with spo0H (a sigma factor) to control the expression of some genes that are critical to the sporulation process.</text>
</comment>
<evidence type="ECO:0000259" key="15">
    <source>
        <dbReference type="PROSITE" id="PS50112"/>
    </source>
</evidence>
<accession>W0ECL3</accession>
<dbReference type="SUPFAM" id="SSF47384">
    <property type="entry name" value="Homodimeric domain of signal transducing histidine kinase"/>
    <property type="match status" value="1"/>
</dbReference>
<dbReference type="PANTHER" id="PTHR43065">
    <property type="entry name" value="SENSOR HISTIDINE KINASE"/>
    <property type="match status" value="1"/>
</dbReference>
<feature type="modified residue" description="4-aspartylphosphate" evidence="11">
    <location>
        <position position="61"/>
    </location>
</feature>
<dbReference type="Gene3D" id="1.10.287.130">
    <property type="match status" value="1"/>
</dbReference>
<dbReference type="eggNOG" id="COG3852">
    <property type="taxonomic scope" value="Bacteria"/>
</dbReference>
<dbReference type="Proteomes" id="UP000010847">
    <property type="component" value="Chromosome"/>
</dbReference>
<evidence type="ECO:0000256" key="8">
    <source>
        <dbReference type="ARBA" id="ARBA00022840"/>
    </source>
</evidence>
<dbReference type="SMART" id="SM00448">
    <property type="entry name" value="REC"/>
    <property type="match status" value="1"/>
</dbReference>
<dbReference type="InterPro" id="IPR036890">
    <property type="entry name" value="HATPase_C_sf"/>
</dbReference>
<evidence type="ECO:0000313" key="16">
    <source>
        <dbReference type="EMBL" id="AHF06801.1"/>
    </source>
</evidence>
<dbReference type="Gene3D" id="3.30.450.20">
    <property type="entry name" value="PAS domain"/>
    <property type="match status" value="2"/>
</dbReference>
<gene>
    <name evidence="16" type="ORF">DESME_06800</name>
</gene>
<dbReference type="InterPro" id="IPR000014">
    <property type="entry name" value="PAS"/>
</dbReference>
<dbReference type="PRINTS" id="PR00344">
    <property type="entry name" value="BCTRLSENSOR"/>
</dbReference>
<dbReference type="EC" id="2.7.13.3" evidence="2"/>
<evidence type="ECO:0000256" key="12">
    <source>
        <dbReference type="SAM" id="Coils"/>
    </source>
</evidence>
<dbReference type="InterPro" id="IPR003661">
    <property type="entry name" value="HisK_dim/P_dom"/>
</dbReference>
<dbReference type="CDD" id="cd00082">
    <property type="entry name" value="HisKA"/>
    <property type="match status" value="1"/>
</dbReference>
<dbReference type="RefSeq" id="WP_006715520.1">
    <property type="nucleotide sequence ID" value="NZ_CP007032.1"/>
</dbReference>
<dbReference type="CDD" id="cd00130">
    <property type="entry name" value="PAS"/>
    <property type="match status" value="1"/>
</dbReference>
<dbReference type="InterPro" id="IPR004358">
    <property type="entry name" value="Sig_transdc_His_kin-like_C"/>
</dbReference>
<keyword evidence="17" id="KW-1185">Reference proteome</keyword>
<keyword evidence="8" id="KW-0067">ATP-binding</keyword>
<feature type="coiled-coil region" evidence="12">
    <location>
        <begin position="138"/>
        <end position="172"/>
    </location>
</feature>
<dbReference type="SMART" id="SM00387">
    <property type="entry name" value="HATPase_c"/>
    <property type="match status" value="1"/>
</dbReference>
<sequence>MSIRKAEKSQVNILLVDDHPENLMALEAVLSSAEYQVIKATSGEEALKWVLKEEFAVILLDVQMPNLDGFETARLIKRRKKSKDIPIIFITALSQASEHVQKGYSSGGIDYIFKPFEPAVLIKKVEGFIKIYQTQARIKTQSHLLQQHATELEDLNQELKSTTAALRKAEALARAIYDVSVDTILAIDSQRRIVNANSATKAIFGYQSSEIIGKEASQLIPELEQSLAADNTKLLCTIGLPKKGKPIPIEISLGKAILDDQYLIVCSIRDITERQEIEKARNEQYELLEKLVQERTLELCASNEKLQLSEQLFHKTFEFSPNLMVIQSMKDGRLVDVNESWENITGYRLEEVENLNPEMFKFIEGNAIMLFPQEELLRNVRITYETKSGMIRDGLLSTEVLKLKGERCLLWVVTDITERLHLEKEMARLDRLDLIGEMAAGIAHEIRNPMTTVRGFLQMMKARPQHNENQEYFELMMSELDRANSIITEFLTLSKNQAVELKMDDINVLLKTLFPLIQADAFNHMNDVRMELEEIPNLMLDQREIRQMILNLARNGIDAMRPGGILSLRTFCVDNEVVLEVQDQGSGIESDVLEKLGNPFFTTKENGTGLGLAVCFRIAEKHKARISIKTSSQGTTFDVHFPT</sequence>
<dbReference type="PROSITE" id="PS50110">
    <property type="entry name" value="RESPONSE_REGULATORY"/>
    <property type="match status" value="1"/>
</dbReference>
<evidence type="ECO:0000256" key="11">
    <source>
        <dbReference type="PROSITE-ProRule" id="PRU00169"/>
    </source>
</evidence>
<keyword evidence="5" id="KW-0808">Transferase</keyword>
<protein>
    <recommendedName>
        <fullName evidence="3">Stage 0 sporulation protein A homolog</fullName>
        <ecNumber evidence="2">2.7.13.3</ecNumber>
    </recommendedName>
</protein>
<evidence type="ECO:0000256" key="7">
    <source>
        <dbReference type="ARBA" id="ARBA00022777"/>
    </source>
</evidence>
<keyword evidence="12" id="KW-0175">Coiled coil</keyword>
<keyword evidence="9" id="KW-0902">Two-component regulatory system</keyword>
<evidence type="ECO:0000256" key="10">
    <source>
        <dbReference type="ARBA" id="ARBA00024867"/>
    </source>
</evidence>
<reference evidence="16 17" key="1">
    <citation type="submission" date="2013-12" db="EMBL/GenBank/DDBJ databases">
        <authorList>
            <consortium name="DOE Joint Genome Institute"/>
            <person name="Smidt H."/>
            <person name="Huntemann M."/>
            <person name="Han J."/>
            <person name="Chen A."/>
            <person name="Kyrpides N."/>
            <person name="Mavromatis K."/>
            <person name="Markowitz V."/>
            <person name="Palaniappan K."/>
            <person name="Ivanova N."/>
            <person name="Schaumberg A."/>
            <person name="Pati A."/>
            <person name="Liolios K."/>
            <person name="Nordberg H.P."/>
            <person name="Cantor M.N."/>
            <person name="Hua S.X."/>
            <person name="Woyke T."/>
        </authorList>
    </citation>
    <scope>NUCLEOTIDE SEQUENCE [LARGE SCALE GENOMIC DNA]</scope>
    <source>
        <strain evidence="17">DSM 15288</strain>
    </source>
</reference>
<evidence type="ECO:0000256" key="4">
    <source>
        <dbReference type="ARBA" id="ARBA00022553"/>
    </source>
</evidence>
<evidence type="ECO:0000256" key="5">
    <source>
        <dbReference type="ARBA" id="ARBA00022679"/>
    </source>
</evidence>
<dbReference type="InterPro" id="IPR036097">
    <property type="entry name" value="HisK_dim/P_sf"/>
</dbReference>
<name>W0ECL3_9FIRM</name>
<keyword evidence="7" id="KW-0418">Kinase</keyword>
<dbReference type="InterPro" id="IPR001789">
    <property type="entry name" value="Sig_transdc_resp-reg_receiver"/>
</dbReference>
<dbReference type="Pfam" id="PF02518">
    <property type="entry name" value="HATPase_c"/>
    <property type="match status" value="1"/>
</dbReference>
<evidence type="ECO:0000313" key="17">
    <source>
        <dbReference type="Proteomes" id="UP000010847"/>
    </source>
</evidence>
<dbReference type="KEGG" id="dmt:DESME_06800"/>
<dbReference type="Pfam" id="PF00072">
    <property type="entry name" value="Response_reg"/>
    <property type="match status" value="1"/>
</dbReference>
<feature type="domain" description="Response regulatory" evidence="14">
    <location>
        <begin position="12"/>
        <end position="129"/>
    </location>
</feature>
<dbReference type="InterPro" id="IPR011006">
    <property type="entry name" value="CheY-like_superfamily"/>
</dbReference>
<dbReference type="Gene3D" id="3.30.565.10">
    <property type="entry name" value="Histidine kinase-like ATPase, C-terminal domain"/>
    <property type="match status" value="1"/>
</dbReference>
<dbReference type="SMART" id="SM00388">
    <property type="entry name" value="HisKA"/>
    <property type="match status" value="1"/>
</dbReference>
<dbReference type="NCBIfam" id="TIGR00229">
    <property type="entry name" value="sensory_box"/>
    <property type="match status" value="2"/>
</dbReference>
<evidence type="ECO:0000259" key="14">
    <source>
        <dbReference type="PROSITE" id="PS50110"/>
    </source>
</evidence>
<dbReference type="SUPFAM" id="SSF52172">
    <property type="entry name" value="CheY-like"/>
    <property type="match status" value="1"/>
</dbReference>
<evidence type="ECO:0000256" key="9">
    <source>
        <dbReference type="ARBA" id="ARBA00023012"/>
    </source>
</evidence>
<feature type="domain" description="PAS" evidence="15">
    <location>
        <begin position="169"/>
        <end position="222"/>
    </location>
</feature>
<dbReference type="Pfam" id="PF13426">
    <property type="entry name" value="PAS_9"/>
    <property type="match status" value="2"/>
</dbReference>
<dbReference type="PANTHER" id="PTHR43065:SF46">
    <property type="entry name" value="C4-DICARBOXYLATE TRANSPORT SENSOR PROTEIN DCTB"/>
    <property type="match status" value="1"/>
</dbReference>
<dbReference type="GO" id="GO:0005524">
    <property type="term" value="F:ATP binding"/>
    <property type="evidence" value="ECO:0007669"/>
    <property type="project" value="UniProtKB-KW"/>
</dbReference>
<dbReference type="STRING" id="871968.DESME_06800"/>
<dbReference type="SUPFAM" id="SSF55785">
    <property type="entry name" value="PYP-like sensor domain (PAS domain)"/>
    <property type="match status" value="2"/>
</dbReference>
<evidence type="ECO:0000259" key="13">
    <source>
        <dbReference type="PROSITE" id="PS50109"/>
    </source>
</evidence>
<dbReference type="InterPro" id="IPR005467">
    <property type="entry name" value="His_kinase_dom"/>
</dbReference>
<dbReference type="InterPro" id="IPR035965">
    <property type="entry name" value="PAS-like_dom_sf"/>
</dbReference>